<proteinExistence type="inferred from homology"/>
<evidence type="ECO:0000256" key="2">
    <source>
        <dbReference type="ARBA" id="ARBA00012925"/>
    </source>
</evidence>
<comment type="cofactor">
    <cofactor evidence="8">
        <name>Zn(2+)</name>
        <dbReference type="ChEBI" id="CHEBI:29105"/>
    </cofactor>
    <text evidence="8">Binds 1 zinc ion per subunit.</text>
</comment>
<keyword evidence="12" id="KW-1185">Reference proteome</keyword>
<dbReference type="PROSITE" id="PS00704">
    <property type="entry name" value="PROK_CO2_ANHYDRASE_1"/>
    <property type="match status" value="1"/>
</dbReference>
<dbReference type="InterPro" id="IPR001765">
    <property type="entry name" value="Carbonic_anhydrase"/>
</dbReference>
<comment type="similarity">
    <text evidence="1 9">Belongs to the beta-class carbonic anhydrase family.</text>
</comment>
<dbReference type="Proteomes" id="UP000238762">
    <property type="component" value="Unassembled WGS sequence"/>
</dbReference>
<dbReference type="InterPro" id="IPR036874">
    <property type="entry name" value="Carbonic_anhydrase_sf"/>
</dbReference>
<dbReference type="PROSITE" id="PS00705">
    <property type="entry name" value="PROK_CO2_ANHYDRASE_2"/>
    <property type="match status" value="1"/>
</dbReference>
<dbReference type="GO" id="GO:0015976">
    <property type="term" value="P:carbon utilization"/>
    <property type="evidence" value="ECO:0007669"/>
    <property type="project" value="InterPro"/>
</dbReference>
<keyword evidence="3 8" id="KW-0479">Metal-binding</keyword>
<name>A0A2T1C1T4_9CYAN</name>
<organism evidence="11 12">
    <name type="scientific">Merismopedia glauca CCAP 1448/3</name>
    <dbReference type="NCBI Taxonomy" id="1296344"/>
    <lineage>
        <taxon>Bacteria</taxon>
        <taxon>Bacillati</taxon>
        <taxon>Cyanobacteriota</taxon>
        <taxon>Cyanophyceae</taxon>
        <taxon>Synechococcales</taxon>
        <taxon>Merismopediaceae</taxon>
        <taxon>Merismopedia</taxon>
    </lineage>
</organism>
<evidence type="ECO:0000256" key="9">
    <source>
        <dbReference type="RuleBase" id="RU003956"/>
    </source>
</evidence>
<evidence type="ECO:0000256" key="6">
    <source>
        <dbReference type="ARBA" id="ARBA00024993"/>
    </source>
</evidence>
<dbReference type="InterPro" id="IPR015892">
    <property type="entry name" value="Carbonic_anhydrase_CS"/>
</dbReference>
<comment type="function">
    <text evidence="9">Reversible hydration of carbon dioxide.</text>
</comment>
<feature type="binding site" evidence="8">
    <location>
        <position position="148"/>
    </location>
    <ligand>
        <name>Zn(2+)</name>
        <dbReference type="ChEBI" id="CHEBI:29105"/>
    </ligand>
</feature>
<accession>A0A2T1C1T4</accession>
<keyword evidence="10" id="KW-1133">Transmembrane helix</keyword>
<reference evidence="11 12" key="1">
    <citation type="submission" date="2018-02" db="EMBL/GenBank/DDBJ databases">
        <authorList>
            <person name="Cohen D.B."/>
            <person name="Kent A.D."/>
        </authorList>
    </citation>
    <scope>NUCLEOTIDE SEQUENCE [LARGE SCALE GENOMIC DNA]</scope>
    <source>
        <strain evidence="11 12">CCAP 1448/3</strain>
    </source>
</reference>
<comment type="catalytic activity">
    <reaction evidence="7 9">
        <text>hydrogencarbonate + H(+) = CO2 + H2O</text>
        <dbReference type="Rhea" id="RHEA:10748"/>
        <dbReference type="ChEBI" id="CHEBI:15377"/>
        <dbReference type="ChEBI" id="CHEBI:15378"/>
        <dbReference type="ChEBI" id="CHEBI:16526"/>
        <dbReference type="ChEBI" id="CHEBI:17544"/>
        <dbReference type="EC" id="4.2.1.1"/>
    </reaction>
</comment>
<gene>
    <name evidence="11" type="ORF">C7B64_14325</name>
</gene>
<comment type="caution">
    <text evidence="11">The sequence shown here is derived from an EMBL/GenBank/DDBJ whole genome shotgun (WGS) entry which is preliminary data.</text>
</comment>
<dbReference type="OrthoDB" id="9797527at2"/>
<dbReference type="Gene3D" id="3.40.1050.10">
    <property type="entry name" value="Carbonic anhydrase"/>
    <property type="match status" value="1"/>
</dbReference>
<evidence type="ECO:0000313" key="11">
    <source>
        <dbReference type="EMBL" id="PSB02202.1"/>
    </source>
</evidence>
<dbReference type="CDD" id="cd03378">
    <property type="entry name" value="beta_CA_cladeC"/>
    <property type="match status" value="1"/>
</dbReference>
<feature type="binding site" evidence="8">
    <location>
        <position position="151"/>
    </location>
    <ligand>
        <name>Zn(2+)</name>
        <dbReference type="ChEBI" id="CHEBI:29105"/>
    </ligand>
</feature>
<evidence type="ECO:0000256" key="5">
    <source>
        <dbReference type="ARBA" id="ARBA00023239"/>
    </source>
</evidence>
<dbReference type="PANTHER" id="PTHR11002:SF76">
    <property type="entry name" value="CARBONIC ANHYDRASE"/>
    <property type="match status" value="1"/>
</dbReference>
<dbReference type="GO" id="GO:0004089">
    <property type="term" value="F:carbonate dehydratase activity"/>
    <property type="evidence" value="ECO:0007669"/>
    <property type="project" value="UniProtKB-UniRule"/>
</dbReference>
<dbReference type="SUPFAM" id="SSF53056">
    <property type="entry name" value="beta-carbonic anhydrase, cab"/>
    <property type="match status" value="1"/>
</dbReference>
<dbReference type="AlphaFoldDB" id="A0A2T1C1T4"/>
<evidence type="ECO:0000256" key="1">
    <source>
        <dbReference type="ARBA" id="ARBA00006217"/>
    </source>
</evidence>
<keyword evidence="4 8" id="KW-0862">Zinc</keyword>
<protein>
    <recommendedName>
        <fullName evidence="2 9">Carbonic anhydrase</fullName>
        <ecNumber evidence="2 9">4.2.1.1</ecNumber>
    </recommendedName>
    <alternativeName>
        <fullName evidence="9">Carbonate dehydratase</fullName>
    </alternativeName>
</protein>
<evidence type="ECO:0000256" key="8">
    <source>
        <dbReference type="PIRSR" id="PIRSR601765-1"/>
    </source>
</evidence>
<comment type="function">
    <text evidence="6">Catalyzes the reversible hydration of carbon dioxide to form bicarbonate.</text>
</comment>
<keyword evidence="10" id="KW-0472">Membrane</keyword>
<evidence type="ECO:0000256" key="7">
    <source>
        <dbReference type="ARBA" id="ARBA00048348"/>
    </source>
</evidence>
<feature type="transmembrane region" description="Helical" evidence="10">
    <location>
        <begin position="12"/>
        <end position="33"/>
    </location>
</feature>
<evidence type="ECO:0000256" key="10">
    <source>
        <dbReference type="SAM" id="Phobius"/>
    </source>
</evidence>
<dbReference type="SMART" id="SM00947">
    <property type="entry name" value="Pro_CA"/>
    <property type="match status" value="1"/>
</dbReference>
<feature type="binding site" evidence="8">
    <location>
        <position position="97"/>
    </location>
    <ligand>
        <name>Zn(2+)</name>
        <dbReference type="ChEBI" id="CHEBI:29105"/>
    </ligand>
</feature>
<evidence type="ECO:0000313" key="12">
    <source>
        <dbReference type="Proteomes" id="UP000238762"/>
    </source>
</evidence>
<dbReference type="EMBL" id="PVWJ01000069">
    <property type="protein sequence ID" value="PSB02202.1"/>
    <property type="molecule type" value="Genomic_DNA"/>
</dbReference>
<sequence>MKEEELTIKRRQLLKLGTASAFGLILTAGDLFWQVEQARGDELTSPSLTPEAALQELLAGNQRFVAHKAQHPHQSEKRLQDLAQAQHPFVTVLSCADSRVTAEIIFDQGLGDIFDVRIAGNLATQGAVASIEYAVVELKTPILMVLGHERCGAVTAAVKKADLPGEMSLFVKEIAPAVDKTKNMAGDAVENAVVANVKEQMQKLKRSPLLAERLASGTLKIVGGRYDLDTGKVTAIA</sequence>
<dbReference type="RefSeq" id="WP_106289342.1">
    <property type="nucleotide sequence ID" value="NZ_CAWNTC010000089.1"/>
</dbReference>
<reference evidence="11 12" key="2">
    <citation type="submission" date="2018-03" db="EMBL/GenBank/DDBJ databases">
        <title>The ancient ancestry and fast evolution of plastids.</title>
        <authorList>
            <person name="Moore K.R."/>
            <person name="Magnabosco C."/>
            <person name="Momper L."/>
            <person name="Gold D.A."/>
            <person name="Bosak T."/>
            <person name="Fournier G.P."/>
        </authorList>
    </citation>
    <scope>NUCLEOTIDE SEQUENCE [LARGE SCALE GENOMIC DNA]</scope>
    <source>
        <strain evidence="11 12">CCAP 1448/3</strain>
    </source>
</reference>
<keyword evidence="10" id="KW-0812">Transmembrane</keyword>
<feature type="binding site" evidence="8">
    <location>
        <position position="95"/>
    </location>
    <ligand>
        <name>Zn(2+)</name>
        <dbReference type="ChEBI" id="CHEBI:29105"/>
    </ligand>
</feature>
<dbReference type="Pfam" id="PF00484">
    <property type="entry name" value="Pro_CA"/>
    <property type="match status" value="1"/>
</dbReference>
<evidence type="ECO:0000256" key="3">
    <source>
        <dbReference type="ARBA" id="ARBA00022723"/>
    </source>
</evidence>
<dbReference type="FunFam" id="3.40.1050.10:FF:000006">
    <property type="entry name" value="Carbonic anhydrase"/>
    <property type="match status" value="1"/>
</dbReference>
<dbReference type="EC" id="4.2.1.1" evidence="2 9"/>
<evidence type="ECO:0000256" key="4">
    <source>
        <dbReference type="ARBA" id="ARBA00022833"/>
    </source>
</evidence>
<dbReference type="GO" id="GO:0008270">
    <property type="term" value="F:zinc ion binding"/>
    <property type="evidence" value="ECO:0007669"/>
    <property type="project" value="UniProtKB-UniRule"/>
</dbReference>
<dbReference type="PANTHER" id="PTHR11002">
    <property type="entry name" value="CARBONIC ANHYDRASE"/>
    <property type="match status" value="1"/>
</dbReference>
<keyword evidence="5 9" id="KW-0456">Lyase</keyword>